<gene>
    <name evidence="1" type="ORF">B9Z55_028187</name>
</gene>
<dbReference type="EMBL" id="PDUG01000018">
    <property type="protein sequence ID" value="PIC12822.1"/>
    <property type="molecule type" value="Genomic_DNA"/>
</dbReference>
<organism evidence="1 2">
    <name type="scientific">Caenorhabditis nigoni</name>
    <dbReference type="NCBI Taxonomy" id="1611254"/>
    <lineage>
        <taxon>Eukaryota</taxon>
        <taxon>Metazoa</taxon>
        <taxon>Ecdysozoa</taxon>
        <taxon>Nematoda</taxon>
        <taxon>Chromadorea</taxon>
        <taxon>Rhabditida</taxon>
        <taxon>Rhabditina</taxon>
        <taxon>Rhabditomorpha</taxon>
        <taxon>Rhabditoidea</taxon>
        <taxon>Rhabditidae</taxon>
        <taxon>Peloderinae</taxon>
        <taxon>Caenorhabditis</taxon>
    </lineage>
</organism>
<dbReference type="AlphaFoldDB" id="A0A2G5SD28"/>
<name>A0A2G5SD28_9PELO</name>
<evidence type="ECO:0000313" key="1">
    <source>
        <dbReference type="EMBL" id="PIC12822.1"/>
    </source>
</evidence>
<keyword evidence="2" id="KW-1185">Reference proteome</keyword>
<reference evidence="2" key="1">
    <citation type="submission" date="2017-10" db="EMBL/GenBank/DDBJ databases">
        <title>Rapid genome shrinkage in a self-fertile nematode reveals novel sperm competition proteins.</title>
        <authorList>
            <person name="Yin D."/>
            <person name="Schwarz E.M."/>
            <person name="Thomas C.G."/>
            <person name="Felde R.L."/>
            <person name="Korf I.F."/>
            <person name="Cutter A.D."/>
            <person name="Schartner C.M."/>
            <person name="Ralston E.J."/>
            <person name="Meyer B.J."/>
            <person name="Haag E.S."/>
        </authorList>
    </citation>
    <scope>NUCLEOTIDE SEQUENCE [LARGE SCALE GENOMIC DNA]</scope>
    <source>
        <strain evidence="2">JU1422</strain>
    </source>
</reference>
<sequence length="123" mass="14387">MQLLYLTQRRTSRSTTRLVVLSRRPQWLHELLWIPPPRSIVSVSKKPRSIVHVHKVAGDNKLPFIELGIGIFLKASASQKLISFTWTLRCSTIILQLERKSLWIRTPTRRTCRDSNTTRTRQI</sequence>
<evidence type="ECO:0000313" key="2">
    <source>
        <dbReference type="Proteomes" id="UP000230233"/>
    </source>
</evidence>
<comment type="caution">
    <text evidence="1">The sequence shown here is derived from an EMBL/GenBank/DDBJ whole genome shotgun (WGS) entry which is preliminary data.</text>
</comment>
<dbReference type="Proteomes" id="UP000230233">
    <property type="component" value="Unassembled WGS sequence"/>
</dbReference>
<protein>
    <submittedName>
        <fullName evidence="1">Uncharacterized protein</fullName>
    </submittedName>
</protein>
<accession>A0A2G5SD28</accession>
<proteinExistence type="predicted"/>